<sequence length="189" mass="20058">MRRLALALALILATAPAFAQAVAQHLFFEAVPAGAPPGASYEARQRLTERSRTELLPAILDAAGLDGAVAVADLRMGGYRLQTNPSLHLTLRLEDAPADRLAGAIAWSFSQESVLVADFDSADGATGYALVRFPTGSLTPERAQRFFLAAAAEQDGLGGGYTAFGDSLLFLNLRGAGTPRRSRREGRCR</sequence>
<feature type="signal peptide" evidence="1">
    <location>
        <begin position="1"/>
        <end position="19"/>
    </location>
</feature>
<dbReference type="EMBL" id="WHOR01000273">
    <property type="protein sequence ID" value="NUB22362.1"/>
    <property type="molecule type" value="Genomic_DNA"/>
</dbReference>
<evidence type="ECO:0000313" key="2">
    <source>
        <dbReference type="EMBL" id="NUB22362.1"/>
    </source>
</evidence>
<accession>A0ABX2L342</accession>
<name>A0ABX2L342_9PROT</name>
<organism evidence="2 3">
    <name type="scientific">Azospirillum formosense</name>
    <dbReference type="NCBI Taxonomy" id="861533"/>
    <lineage>
        <taxon>Bacteria</taxon>
        <taxon>Pseudomonadati</taxon>
        <taxon>Pseudomonadota</taxon>
        <taxon>Alphaproteobacteria</taxon>
        <taxon>Rhodospirillales</taxon>
        <taxon>Azospirillaceae</taxon>
        <taxon>Azospirillum</taxon>
    </lineage>
</organism>
<keyword evidence="3" id="KW-1185">Reference proteome</keyword>
<keyword evidence="1" id="KW-0732">Signal</keyword>
<feature type="non-terminal residue" evidence="2">
    <location>
        <position position="189"/>
    </location>
</feature>
<gene>
    <name evidence="2" type="ORF">GBZ26_24660</name>
</gene>
<protein>
    <submittedName>
        <fullName evidence="2">Uncharacterized protein</fullName>
    </submittedName>
</protein>
<dbReference type="RefSeq" id="WP_174441097.1">
    <property type="nucleotide sequence ID" value="NZ_WHOR01000273.1"/>
</dbReference>
<feature type="chain" id="PRO_5046561534" evidence="1">
    <location>
        <begin position="20"/>
        <end position="189"/>
    </location>
</feature>
<comment type="caution">
    <text evidence="2">The sequence shown here is derived from an EMBL/GenBank/DDBJ whole genome shotgun (WGS) entry which is preliminary data.</text>
</comment>
<evidence type="ECO:0000256" key="1">
    <source>
        <dbReference type="SAM" id="SignalP"/>
    </source>
</evidence>
<proteinExistence type="predicted"/>
<reference evidence="2 3" key="1">
    <citation type="submission" date="2019-10" db="EMBL/GenBank/DDBJ databases">
        <title>Genome sequence of Azospirillum formosense CC-Nfb-7.</title>
        <authorList>
            <person name="Ambrosini A."/>
            <person name="Sant'Anna F.H."/>
            <person name="Cassan F.D."/>
            <person name="Souza E.M."/>
            <person name="Passaglia L.M.P."/>
        </authorList>
    </citation>
    <scope>NUCLEOTIDE SEQUENCE [LARGE SCALE GENOMIC DNA]</scope>
    <source>
        <strain evidence="2 3">CC-NFb-7</strain>
    </source>
</reference>
<dbReference type="Proteomes" id="UP000639419">
    <property type="component" value="Unassembled WGS sequence"/>
</dbReference>
<evidence type="ECO:0000313" key="3">
    <source>
        <dbReference type="Proteomes" id="UP000639419"/>
    </source>
</evidence>